<organism evidence="26 27">
    <name type="scientific">Amborella trichopoda</name>
    <dbReference type="NCBI Taxonomy" id="13333"/>
    <lineage>
        <taxon>Eukaryota</taxon>
        <taxon>Viridiplantae</taxon>
        <taxon>Streptophyta</taxon>
        <taxon>Embryophyta</taxon>
        <taxon>Tracheophyta</taxon>
        <taxon>Spermatophyta</taxon>
        <taxon>Magnoliopsida</taxon>
        <taxon>Amborellales</taxon>
        <taxon>Amborellaceae</taxon>
        <taxon>Amborella</taxon>
    </lineage>
</organism>
<feature type="domain" description="DRBM" evidence="20">
    <location>
        <begin position="1351"/>
        <end position="1417"/>
    </location>
</feature>
<accession>W1PH60</accession>
<dbReference type="GO" id="GO:0046872">
    <property type="term" value="F:metal ion binding"/>
    <property type="evidence" value="ECO:0007669"/>
    <property type="project" value="UniProtKB-KW"/>
</dbReference>
<dbReference type="InterPro" id="IPR038248">
    <property type="entry name" value="Dicer_dimer_sf"/>
</dbReference>
<dbReference type="GO" id="GO:0005524">
    <property type="term" value="F:ATP binding"/>
    <property type="evidence" value="ECO:0007669"/>
    <property type="project" value="UniProtKB-KW"/>
</dbReference>
<dbReference type="InterPro" id="IPR003100">
    <property type="entry name" value="PAZ_dom"/>
</dbReference>
<comment type="cofactor">
    <cofactor evidence="2">
        <name>Mg(2+)</name>
        <dbReference type="ChEBI" id="CHEBI:18420"/>
    </cofactor>
</comment>
<evidence type="ECO:0000256" key="18">
    <source>
        <dbReference type="PROSITE-ProRule" id="PRU00657"/>
    </source>
</evidence>
<keyword evidence="5" id="KW-0479">Metal-binding</keyword>
<evidence type="ECO:0000256" key="2">
    <source>
        <dbReference type="ARBA" id="ARBA00001946"/>
    </source>
</evidence>
<dbReference type="PANTHER" id="PTHR14950">
    <property type="entry name" value="DICER-RELATED"/>
    <property type="match status" value="1"/>
</dbReference>
<dbReference type="CDD" id="cd18034">
    <property type="entry name" value="DEXHc_dicer"/>
    <property type="match status" value="1"/>
</dbReference>
<proteinExistence type="inferred from homology"/>
<evidence type="ECO:0000259" key="20">
    <source>
        <dbReference type="PROSITE" id="PS50137"/>
    </source>
</evidence>
<gene>
    <name evidence="26" type="ORF">AMTR_s00016p00258500</name>
</gene>
<dbReference type="SMART" id="SM00487">
    <property type="entry name" value="DEXDc"/>
    <property type="match status" value="1"/>
</dbReference>
<dbReference type="SUPFAM" id="SSF54768">
    <property type="entry name" value="dsRNA-binding domain-like"/>
    <property type="match status" value="1"/>
</dbReference>
<dbReference type="EMBL" id="KI393908">
    <property type="protein sequence ID" value="ERN06445.1"/>
    <property type="molecule type" value="Genomic_DNA"/>
</dbReference>
<feature type="domain" description="RNase III" evidence="21">
    <location>
        <begin position="1177"/>
        <end position="1325"/>
    </location>
</feature>
<dbReference type="PROSITE" id="PS00517">
    <property type="entry name" value="RNASE_3_1"/>
    <property type="match status" value="1"/>
</dbReference>
<dbReference type="SUPFAM" id="SSF52540">
    <property type="entry name" value="P-loop containing nucleoside triphosphate hydrolases"/>
    <property type="match status" value="1"/>
</dbReference>
<dbReference type="SMART" id="SM00949">
    <property type="entry name" value="PAZ"/>
    <property type="match status" value="1"/>
</dbReference>
<dbReference type="GO" id="GO:0051214">
    <property type="term" value="P:RNAi-mediated antiviral immunity against RNA virus"/>
    <property type="evidence" value="ECO:0007669"/>
    <property type="project" value="EnsemblPlants"/>
</dbReference>
<dbReference type="Gene3D" id="3.30.160.20">
    <property type="match status" value="1"/>
</dbReference>
<dbReference type="InterPro" id="IPR027417">
    <property type="entry name" value="P-loop_NTPase"/>
</dbReference>
<evidence type="ECO:0000256" key="19">
    <source>
        <dbReference type="SAM" id="MobiDB-lite"/>
    </source>
</evidence>
<feature type="region of interest" description="Disordered" evidence="19">
    <location>
        <begin position="1"/>
        <end position="25"/>
    </location>
</feature>
<keyword evidence="13 18" id="KW-0694">RNA-binding</keyword>
<dbReference type="Pfam" id="PF00270">
    <property type="entry name" value="DEAD"/>
    <property type="match status" value="1"/>
</dbReference>
<evidence type="ECO:0000256" key="17">
    <source>
        <dbReference type="ARBA" id="ARBA00035116"/>
    </source>
</evidence>
<dbReference type="FunFam" id="3.40.50.300:FF:000420">
    <property type="entry name" value="Endoribonuclease dicer-like 1"/>
    <property type="match status" value="1"/>
</dbReference>
<dbReference type="FunFam" id="1.10.1520.10:FF:000004">
    <property type="entry name" value="Endoribonuclease dicer-like 1"/>
    <property type="match status" value="1"/>
</dbReference>
<feature type="domain" description="Helicase ATP-binding" evidence="23">
    <location>
        <begin position="42"/>
        <end position="220"/>
    </location>
</feature>
<dbReference type="GO" id="GO:0005634">
    <property type="term" value="C:nucleus"/>
    <property type="evidence" value="ECO:0000318"/>
    <property type="project" value="GO_Central"/>
</dbReference>
<dbReference type="HOGENOM" id="CLU_000907_4_4_1"/>
<evidence type="ECO:0000256" key="13">
    <source>
        <dbReference type="ARBA" id="ARBA00022884"/>
    </source>
</evidence>
<feature type="domain" description="Dicer dsRNA-binding fold" evidence="25">
    <location>
        <begin position="572"/>
        <end position="658"/>
    </location>
</feature>
<evidence type="ECO:0000256" key="5">
    <source>
        <dbReference type="ARBA" id="ARBA00022723"/>
    </source>
</evidence>
<sequence length="1424" mass="161474">MAQYGMQEPRKLRKTSSSSSVEDGVAEPVDPATFARSYQIDAFEMAKKQNTIVFLDTGAGKTLIAVMLVRHYAHYLRKPSDNVAIFLVPTVHLVKQQADVLKMYTDLKVGVFWGEMGVDLWSGVKWKEQLQMYEVLVMTAQILLDNLRHCFFKLEMIKLLIFDECHHAKGRSPYACIMKEFYHREYPLNSRIPRIFGMTASPVNSKGLDSQQGYGNKIQDLETLLNSKVFTTVEESELAAYIPSSNVKLKLYNHVDIPCYLSSSIFARLQDLKLKHTCDLDGVPANGYVNDSVRRKIARLHDTFLFCIQELGVWLAAKAAESLSTNETEIFLFDWMNDEVNKNTVRSFSQDVLEMLSEYIPTGELWHIGSNLKADLDAGLLSGKVHCLIQSLMEYRKEKHLRCIIFVERVITAIVLKELLNQLQKFSIWKTTYMAGNNSCLQSQTRVQQINVVDNFRGGMVNIIVATQILEEGLDVQSCNLVIRYDPSVTVRSFIQSRGRARMPGSDYLLIVESKDYATFRRIDKYLVSGKVMRTESLRRKFDPALPIENPLHSGEYYRVETTGAIVTLNSSVALIYRYCSQLPADRYFKSCPRFDIDEERGFCILRLPKSCPIPPVKVHGQTDVLKQSACLVACKRLHEVGALTDYLLPLTEDAEDDASMGSGGEPCEEFHAMYFPQELIGHLKKGCGKELYDCYSITLHSNVDHGWEFRSLLLMVKCNLGYDFEQLSFVMGPNQVSVAVNMGYAGTRELDVEQVLMARRFQTTIFKILITGNVSEMRESLERLNQGETCCTQIEYLLLPSIGSGFTSSQIDWDSVRSASALNPDRAKNYQKCHCSPKSNAHFVRLTNGTSCDCLLRNSLVLTPHNGKIYYISSILHDMDGNSPMKQDRKHGAPRTYKEYFKWRHDILLQHEMEPLLLGRHLFKVQNWLLKHPCKVGTEAINATVELPPELCCIIMFPISISTIYTFSLVPSIMHRIEAFLLAAQLKRTIVGQHARDLNIPIIKVLECLTTKKCQEEFSLESLETLGDSFLKSVACQHLFMTYENHHEGLLSSKKDKMVSNATLYRLGCDRELSGYIRNESFDPQTWSSPGDCLPTNKDHKSFSLSSKKTYVKGQKKFKAKVVADVVEALIGAFLSTNGEQAALLFMDWMGIKVDIFKDPLIERPHLLQPERFVNVSLIETLLKYKFHDCSLLVEALTHGSYQVEDTLASYQRLEFLGDSVLDYLLTKHFYNMYPRISPQLLTDLRSASVNNYCYAHVAVKAGLHKHILYASSELHSQIASSIKCIKDLSLSASMFGWEADTEFPKVLGDVIESIAGAILVDSGFNKEVVWRSIRPILEPLVTLETVKIEPVRELEELCSKRSYKKEKSFSVADGLTYATFTVKVDGVSYSNTCSARNRKMAKKFAAKALLETMKLRTPKLSS</sequence>
<comment type="cofactor">
    <cofactor evidence="1">
        <name>Mn(2+)</name>
        <dbReference type="ChEBI" id="CHEBI:29035"/>
    </cofactor>
</comment>
<feature type="domain" description="RNase III" evidence="21">
    <location>
        <begin position="1010"/>
        <end position="1140"/>
    </location>
</feature>
<protein>
    <submittedName>
        <fullName evidence="26">Uncharacterized protein</fullName>
    </submittedName>
</protein>
<dbReference type="GO" id="GO:0004386">
    <property type="term" value="F:helicase activity"/>
    <property type="evidence" value="ECO:0007669"/>
    <property type="project" value="UniProtKB-KW"/>
</dbReference>
<keyword evidence="16" id="KW-0539">Nucleus</keyword>
<reference evidence="27" key="1">
    <citation type="journal article" date="2013" name="Science">
        <title>The Amborella genome and the evolution of flowering plants.</title>
        <authorList>
            <consortium name="Amborella Genome Project"/>
        </authorList>
    </citation>
    <scope>NUCLEOTIDE SEQUENCE [LARGE SCALE GENOMIC DNA]</scope>
</reference>
<dbReference type="SMART" id="SM00535">
    <property type="entry name" value="RIBOc"/>
    <property type="match status" value="2"/>
</dbReference>
<evidence type="ECO:0000256" key="1">
    <source>
        <dbReference type="ARBA" id="ARBA00001936"/>
    </source>
</evidence>
<evidence type="ECO:0000313" key="26">
    <source>
        <dbReference type="EMBL" id="ERN06445.1"/>
    </source>
</evidence>
<keyword evidence="12" id="KW-0460">Magnesium</keyword>
<name>W1PH60_AMBTC</name>
<dbReference type="Gene3D" id="3.30.160.380">
    <property type="entry name" value="Dicer dimerisation domain"/>
    <property type="match status" value="1"/>
</dbReference>
<keyword evidence="27" id="KW-1185">Reference proteome</keyword>
<dbReference type="GO" id="GO:0036464">
    <property type="term" value="C:cytoplasmic ribonucleoprotein granule"/>
    <property type="evidence" value="ECO:0007669"/>
    <property type="project" value="EnsemblPlants"/>
</dbReference>
<dbReference type="GO" id="GO:0003723">
    <property type="term" value="F:RNA binding"/>
    <property type="evidence" value="ECO:0000318"/>
    <property type="project" value="GO_Central"/>
</dbReference>
<dbReference type="InterPro" id="IPR005034">
    <property type="entry name" value="Dicer_dimerisation"/>
</dbReference>
<keyword evidence="14" id="KW-0943">RNA-mediated gene silencing</keyword>
<evidence type="ECO:0000256" key="8">
    <source>
        <dbReference type="ARBA" id="ARBA00022759"/>
    </source>
</evidence>
<dbReference type="GO" id="GO:0010267">
    <property type="term" value="P:ta-siRNA processing"/>
    <property type="evidence" value="ECO:0007669"/>
    <property type="project" value="EnsemblPlants"/>
</dbReference>
<dbReference type="InterPro" id="IPR001650">
    <property type="entry name" value="Helicase_C-like"/>
</dbReference>
<dbReference type="InterPro" id="IPR000999">
    <property type="entry name" value="RNase_III_dom"/>
</dbReference>
<dbReference type="Proteomes" id="UP000017836">
    <property type="component" value="Unassembled WGS sequence"/>
</dbReference>
<dbReference type="Pfam" id="PF03368">
    <property type="entry name" value="Dicer_dimer"/>
    <property type="match status" value="1"/>
</dbReference>
<dbReference type="Gene3D" id="1.10.1520.10">
    <property type="entry name" value="Ribonuclease III domain"/>
    <property type="match status" value="2"/>
</dbReference>
<dbReference type="InterPro" id="IPR014720">
    <property type="entry name" value="dsRBD_dom"/>
</dbReference>
<evidence type="ECO:0000256" key="4">
    <source>
        <dbReference type="ARBA" id="ARBA00022722"/>
    </source>
</evidence>
<evidence type="ECO:0000256" key="12">
    <source>
        <dbReference type="ARBA" id="ARBA00022842"/>
    </source>
</evidence>
<dbReference type="Pfam" id="PF02170">
    <property type="entry name" value="PAZ"/>
    <property type="match status" value="1"/>
</dbReference>
<dbReference type="Gene3D" id="3.40.50.300">
    <property type="entry name" value="P-loop containing nucleotide triphosphate hydrolases"/>
    <property type="match status" value="2"/>
</dbReference>
<dbReference type="FunFam" id="3.40.50.300:FF:000705">
    <property type="entry name" value="Endoribonuclease dicer-like protein"/>
    <property type="match status" value="1"/>
</dbReference>
<evidence type="ECO:0000256" key="14">
    <source>
        <dbReference type="ARBA" id="ARBA00023158"/>
    </source>
</evidence>
<evidence type="ECO:0000256" key="7">
    <source>
        <dbReference type="ARBA" id="ARBA00022741"/>
    </source>
</evidence>
<keyword evidence="11" id="KW-0067">ATP-binding</keyword>
<dbReference type="InterPro" id="IPR014001">
    <property type="entry name" value="Helicase_ATP-bd"/>
</dbReference>
<dbReference type="Pfam" id="PF00636">
    <property type="entry name" value="Ribonuclease_3"/>
    <property type="match status" value="2"/>
</dbReference>
<evidence type="ECO:0000256" key="15">
    <source>
        <dbReference type="ARBA" id="ARBA00023211"/>
    </source>
</evidence>
<evidence type="ECO:0000256" key="9">
    <source>
        <dbReference type="ARBA" id="ARBA00022801"/>
    </source>
</evidence>
<evidence type="ECO:0000259" key="25">
    <source>
        <dbReference type="PROSITE" id="PS51327"/>
    </source>
</evidence>
<dbReference type="InterPro" id="IPR011545">
    <property type="entry name" value="DEAD/DEAH_box_helicase_dom"/>
</dbReference>
<keyword evidence="4" id="KW-0540">Nuclease</keyword>
<evidence type="ECO:0000259" key="23">
    <source>
        <dbReference type="PROSITE" id="PS51192"/>
    </source>
</evidence>
<dbReference type="GO" id="GO:0044027">
    <property type="term" value="P:negative regulation of gene expression via chromosomal CpG island methylation"/>
    <property type="evidence" value="ECO:0007669"/>
    <property type="project" value="EnsemblPlants"/>
</dbReference>
<comment type="similarity">
    <text evidence="17 18">Belongs to the helicase family. Dicer subfamily.</text>
</comment>
<dbReference type="Pfam" id="PF00271">
    <property type="entry name" value="Helicase_C"/>
    <property type="match status" value="1"/>
</dbReference>
<dbReference type="Gramene" id="ERN06445">
    <property type="protein sequence ID" value="ERN06445"/>
    <property type="gene ID" value="AMTR_s00016p00258500"/>
</dbReference>
<dbReference type="PROSITE" id="PS51192">
    <property type="entry name" value="HELICASE_ATP_BIND_1"/>
    <property type="match status" value="1"/>
</dbReference>
<keyword evidence="9" id="KW-0378">Hydrolase</keyword>
<dbReference type="GO" id="GO:0070549">
    <property type="term" value="P:siRNA-mediated gene silencing by inhibition of translation"/>
    <property type="evidence" value="ECO:0007669"/>
    <property type="project" value="EnsemblPlants"/>
</dbReference>
<dbReference type="eggNOG" id="KOG0701">
    <property type="taxonomic scope" value="Eukaryota"/>
</dbReference>
<dbReference type="PANTHER" id="PTHR14950:SF70">
    <property type="entry name" value="ENDORIBONUCLEASE DICER HOMOLOG 2"/>
    <property type="match status" value="1"/>
</dbReference>
<dbReference type="CDD" id="cd00593">
    <property type="entry name" value="RIBOc"/>
    <property type="match status" value="2"/>
</dbReference>
<evidence type="ECO:0000259" key="21">
    <source>
        <dbReference type="PROSITE" id="PS50142"/>
    </source>
</evidence>
<dbReference type="GO" id="GO:0030422">
    <property type="term" value="P:siRNA processing"/>
    <property type="evidence" value="ECO:0000318"/>
    <property type="project" value="GO_Central"/>
</dbReference>
<evidence type="ECO:0000256" key="3">
    <source>
        <dbReference type="ARBA" id="ARBA00004123"/>
    </source>
</evidence>
<dbReference type="InterPro" id="IPR036389">
    <property type="entry name" value="RNase_III_sf"/>
</dbReference>
<keyword evidence="8" id="KW-0255">Endonuclease</keyword>
<dbReference type="Gene3D" id="2.170.260.10">
    <property type="entry name" value="paz domain"/>
    <property type="match status" value="1"/>
</dbReference>
<dbReference type="SMART" id="SM00490">
    <property type="entry name" value="HELICc"/>
    <property type="match status" value="1"/>
</dbReference>
<dbReference type="SUPFAM" id="SSF69065">
    <property type="entry name" value="RNase III domain-like"/>
    <property type="match status" value="2"/>
</dbReference>
<dbReference type="PROSITE" id="PS50142">
    <property type="entry name" value="RNASE_3_2"/>
    <property type="match status" value="2"/>
</dbReference>
<dbReference type="GO" id="GO:0005737">
    <property type="term" value="C:cytoplasm"/>
    <property type="evidence" value="ECO:0000318"/>
    <property type="project" value="GO_Central"/>
</dbReference>
<evidence type="ECO:0000256" key="6">
    <source>
        <dbReference type="ARBA" id="ARBA00022737"/>
    </source>
</evidence>
<keyword evidence="7" id="KW-0547">Nucleotide-binding</keyword>
<comment type="subcellular location">
    <subcellularLocation>
        <location evidence="3">Nucleus</location>
    </subcellularLocation>
</comment>
<dbReference type="InterPro" id="IPR036085">
    <property type="entry name" value="PAZ_dom_sf"/>
</dbReference>
<evidence type="ECO:0000259" key="24">
    <source>
        <dbReference type="PROSITE" id="PS51194"/>
    </source>
</evidence>
<dbReference type="PROSITE" id="PS51327">
    <property type="entry name" value="DICER_DSRBF"/>
    <property type="match status" value="1"/>
</dbReference>
<evidence type="ECO:0000313" key="27">
    <source>
        <dbReference type="Proteomes" id="UP000017836"/>
    </source>
</evidence>
<keyword evidence="6" id="KW-0677">Repeat</keyword>
<dbReference type="PROSITE" id="PS51194">
    <property type="entry name" value="HELICASE_CTER"/>
    <property type="match status" value="1"/>
</dbReference>
<dbReference type="SUPFAM" id="SSF101690">
    <property type="entry name" value="PAZ domain"/>
    <property type="match status" value="1"/>
</dbReference>
<evidence type="ECO:0000256" key="10">
    <source>
        <dbReference type="ARBA" id="ARBA00022806"/>
    </source>
</evidence>
<dbReference type="GO" id="GO:0004525">
    <property type="term" value="F:ribonuclease III activity"/>
    <property type="evidence" value="ECO:0000318"/>
    <property type="project" value="GO_Central"/>
</dbReference>
<feature type="domain" description="Helicase C-terminal" evidence="24">
    <location>
        <begin position="387"/>
        <end position="553"/>
    </location>
</feature>
<keyword evidence="10" id="KW-0347">Helicase</keyword>
<evidence type="ECO:0000256" key="16">
    <source>
        <dbReference type="ARBA" id="ARBA00023242"/>
    </source>
</evidence>
<dbReference type="STRING" id="13333.W1PH60"/>
<keyword evidence="15" id="KW-0464">Manganese</keyword>
<evidence type="ECO:0000256" key="11">
    <source>
        <dbReference type="ARBA" id="ARBA00022840"/>
    </source>
</evidence>
<feature type="domain" description="PAZ" evidence="22">
    <location>
        <begin position="843"/>
        <end position="957"/>
    </location>
</feature>
<dbReference type="PROSITE" id="PS50137">
    <property type="entry name" value="DS_RBD"/>
    <property type="match status" value="1"/>
</dbReference>
<dbReference type="PROSITE" id="PS50821">
    <property type="entry name" value="PAZ"/>
    <property type="match status" value="1"/>
</dbReference>
<dbReference type="OMA" id="HFCAVIP"/>
<evidence type="ECO:0000259" key="22">
    <source>
        <dbReference type="PROSITE" id="PS50821"/>
    </source>
</evidence>
<dbReference type="FunFam" id="3.30.160.380:FF:000001">
    <property type="entry name" value="Endoribonuclease dicer-like 1"/>
    <property type="match status" value="1"/>
</dbReference>